<evidence type="ECO:0000313" key="3">
    <source>
        <dbReference type="EMBL" id="QDG71445.1"/>
    </source>
</evidence>
<accession>A0A4Y6RGL9</accession>
<dbReference type="PANTHER" id="PTHR30203">
    <property type="entry name" value="OUTER MEMBRANE CATION EFFLUX PROTEIN"/>
    <property type="match status" value="1"/>
</dbReference>
<dbReference type="GO" id="GO:0015562">
    <property type="term" value="F:efflux transmembrane transporter activity"/>
    <property type="evidence" value="ECO:0007669"/>
    <property type="project" value="InterPro"/>
</dbReference>
<evidence type="ECO:0000313" key="4">
    <source>
        <dbReference type="Proteomes" id="UP000316665"/>
    </source>
</evidence>
<protein>
    <submittedName>
        <fullName evidence="3">TolC family protein</fullName>
    </submittedName>
</protein>
<dbReference type="PANTHER" id="PTHR30203:SF24">
    <property type="entry name" value="BLR4935 PROTEIN"/>
    <property type="match status" value="1"/>
</dbReference>
<evidence type="ECO:0000256" key="1">
    <source>
        <dbReference type="ARBA" id="ARBA00007613"/>
    </source>
</evidence>
<evidence type="ECO:0000256" key="2">
    <source>
        <dbReference type="SAM" id="Coils"/>
    </source>
</evidence>
<name>A0A4Y6RGL9_9BURK</name>
<dbReference type="InterPro" id="IPR003423">
    <property type="entry name" value="OMP_efflux"/>
</dbReference>
<dbReference type="Pfam" id="PF02321">
    <property type="entry name" value="OEP"/>
    <property type="match status" value="2"/>
</dbReference>
<organism evidence="3 4">
    <name type="scientific">Janthinobacterium tructae</name>
    <dbReference type="NCBI Taxonomy" id="2590869"/>
    <lineage>
        <taxon>Bacteria</taxon>
        <taxon>Pseudomonadati</taxon>
        <taxon>Pseudomonadota</taxon>
        <taxon>Betaproteobacteria</taxon>
        <taxon>Burkholderiales</taxon>
        <taxon>Oxalobacteraceae</taxon>
        <taxon>Janthinobacterium</taxon>
    </lineage>
</organism>
<dbReference type="InterPro" id="IPR010131">
    <property type="entry name" value="MdtP/NodT-like"/>
</dbReference>
<dbReference type="Proteomes" id="UP000316665">
    <property type="component" value="Chromosome"/>
</dbReference>
<dbReference type="Gene3D" id="1.20.1600.10">
    <property type="entry name" value="Outer membrane efflux proteins (OEP)"/>
    <property type="match status" value="1"/>
</dbReference>
<proteinExistence type="inferred from homology"/>
<feature type="coiled-coil region" evidence="2">
    <location>
        <begin position="174"/>
        <end position="201"/>
    </location>
</feature>
<dbReference type="OrthoDB" id="8969987at2"/>
<keyword evidence="2" id="KW-0175">Coiled coil</keyword>
<dbReference type="EMBL" id="CP041185">
    <property type="protein sequence ID" value="QDG71445.1"/>
    <property type="molecule type" value="Genomic_DNA"/>
</dbReference>
<reference evidence="3 4" key="1">
    <citation type="submission" date="2019-06" db="EMBL/GenBank/DDBJ databases">
        <title>Complete genome sequence of Janthinobacterium sp. SNU WT3 isolated from diseased rainbow trout.</title>
        <authorList>
            <person name="Oh W.T."/>
            <person name="Park S.C."/>
        </authorList>
    </citation>
    <scope>NUCLEOTIDE SEQUENCE [LARGE SCALE GENOMIC DNA]</scope>
    <source>
        <strain evidence="3 4">SNU WT3</strain>
    </source>
</reference>
<dbReference type="KEGG" id="jas:FJQ89_14190"/>
<sequence length="429" mass="45992">MEHPMTRFNLILAGWLISPAIIAAPLTFDTYLSAVETHSLELQAQQQDITSAKAGIGIAGLRPDPELTLGAARETPRSIERRPITWTPAIGMAIETGGKRAARLKAARSNVTVAEETVAGFKSELYATAAAAYTEACRTREVLARKEHTMAALSKVVEANVVRRKAGDVGGIELLQSRVERDQFQAELAQARSEAQGAMLELSPPLGRQLDALFPDAQLACDFTAFAGGESGTLVPQALRERSDVRIARATLDNLRDGAALVRANRSVDPTVTLGLAAVRGYQDGIDAHGAPVEGSPRSRALSISLAIPIPLSRRDKGDVVQAEAGVTQAMLALRQAELKAETDVRAAQLQLRTAQERLARYRDGVLLDAQKVVDGIGLSYFSGNASLLEWLAAQHSADDAWQGYLQARADVAIASTQLQLAIGQRPRL</sequence>
<comment type="similarity">
    <text evidence="1">Belongs to the outer membrane factor (OMF) (TC 1.B.17) family.</text>
</comment>
<keyword evidence="4" id="KW-1185">Reference proteome</keyword>
<dbReference type="SUPFAM" id="SSF56954">
    <property type="entry name" value="Outer membrane efflux proteins (OEP)"/>
    <property type="match status" value="1"/>
</dbReference>
<gene>
    <name evidence="3" type="ORF">FJQ89_14190</name>
</gene>
<dbReference type="AlphaFoldDB" id="A0A4Y6RGL9"/>